<gene>
    <name evidence="1" type="ORF">AWC31_28030</name>
</gene>
<protein>
    <recommendedName>
        <fullName evidence="3">Sce7726 family protein</fullName>
    </recommendedName>
</protein>
<dbReference type="EMBL" id="LQQA01000015">
    <property type="protein sequence ID" value="ORX14985.1"/>
    <property type="molecule type" value="Genomic_DNA"/>
</dbReference>
<comment type="caution">
    <text evidence="1">The sequence shown here is derived from an EMBL/GenBank/DDBJ whole genome shotgun (WGS) entry which is preliminary data.</text>
</comment>
<proteinExistence type="predicted"/>
<organism evidence="1 2">
    <name type="scientific">Mycolicibacterium wolinskyi</name>
    <dbReference type="NCBI Taxonomy" id="59750"/>
    <lineage>
        <taxon>Bacteria</taxon>
        <taxon>Bacillati</taxon>
        <taxon>Actinomycetota</taxon>
        <taxon>Actinomycetes</taxon>
        <taxon>Mycobacteriales</taxon>
        <taxon>Mycobacteriaceae</taxon>
        <taxon>Mycolicibacterium</taxon>
    </lineage>
</organism>
<evidence type="ECO:0000313" key="1">
    <source>
        <dbReference type="EMBL" id="ORX14985.1"/>
    </source>
</evidence>
<evidence type="ECO:0000313" key="2">
    <source>
        <dbReference type="Proteomes" id="UP000193964"/>
    </source>
</evidence>
<dbReference type="Proteomes" id="UP000193964">
    <property type="component" value="Unassembled WGS sequence"/>
</dbReference>
<evidence type="ECO:0008006" key="3">
    <source>
        <dbReference type="Google" id="ProtNLM"/>
    </source>
</evidence>
<sequence length="314" mass="34467">MIAMKRQVRDTFTNDMRPAPDLCKNRRMPATDLATIAGLFSRGSFRALASARPELANEFARRVGESVPGTAGVSIGDALDTALSIMAKRYRNEYVFKNSLVDRIVFGRHNPRTASALLELRAGPSIADVVIFNGTSTAYEIKTDLDDFSRLASQLRCYEQCFERVAVVTSPRLAPRVLAAVPDHVGVLALNDRGSLSERRAPASGVGRLSPPALFGLLRRQEILTILRRTRGYEIDVPPAQLWQRTRDLFLDLSVEVAHAEVVDQLRVRGMRAAAPAAVMPRSLRAMAYEVPLSTSATARAHAKLIAPASSFVR</sequence>
<dbReference type="InterPro" id="IPR047729">
    <property type="entry name" value="Sce7726-like"/>
</dbReference>
<dbReference type="NCBIfam" id="NF033832">
    <property type="entry name" value="sce7726_fam"/>
    <property type="match status" value="1"/>
</dbReference>
<dbReference type="OrthoDB" id="5020258at2"/>
<name>A0A1X2F993_9MYCO</name>
<accession>A0A1X2F993</accession>
<reference evidence="1 2" key="1">
    <citation type="submission" date="2016-01" db="EMBL/GenBank/DDBJ databases">
        <title>The new phylogeny of the genus Mycobacterium.</title>
        <authorList>
            <person name="Tarcisio F."/>
            <person name="Conor M."/>
            <person name="Antonella G."/>
            <person name="Elisabetta G."/>
            <person name="Giulia F.S."/>
            <person name="Sara T."/>
            <person name="Anna F."/>
            <person name="Clotilde B."/>
            <person name="Roberto B."/>
            <person name="Veronica D.S."/>
            <person name="Fabio R."/>
            <person name="Monica P."/>
            <person name="Olivier J."/>
            <person name="Enrico T."/>
            <person name="Nicola S."/>
        </authorList>
    </citation>
    <scope>NUCLEOTIDE SEQUENCE [LARGE SCALE GENOMIC DNA]</scope>
    <source>
        <strain evidence="1 2">ATCC 700010</strain>
    </source>
</reference>
<dbReference type="AlphaFoldDB" id="A0A1X2F993"/>